<reference evidence="2 3" key="1">
    <citation type="submission" date="2019-02" db="EMBL/GenBank/DDBJ databases">
        <title>Genome sequencing of the rare red list fungi Bondarzewia mesenterica.</title>
        <authorList>
            <person name="Buettner E."/>
            <person name="Kellner H."/>
        </authorList>
    </citation>
    <scope>NUCLEOTIDE SEQUENCE [LARGE SCALE GENOMIC DNA]</scope>
    <source>
        <strain evidence="2 3">DSM 108281</strain>
    </source>
</reference>
<feature type="transmembrane region" description="Helical" evidence="1">
    <location>
        <begin position="6"/>
        <end position="29"/>
    </location>
</feature>
<keyword evidence="3" id="KW-1185">Reference proteome</keyword>
<evidence type="ECO:0000313" key="3">
    <source>
        <dbReference type="Proteomes" id="UP000310158"/>
    </source>
</evidence>
<dbReference type="AlphaFoldDB" id="A0A4S4LL42"/>
<dbReference type="Proteomes" id="UP000310158">
    <property type="component" value="Unassembled WGS sequence"/>
</dbReference>
<protein>
    <submittedName>
        <fullName evidence="2">Uncharacterized protein</fullName>
    </submittedName>
</protein>
<comment type="caution">
    <text evidence="2">The sequence shown here is derived from an EMBL/GenBank/DDBJ whole genome shotgun (WGS) entry which is preliminary data.</text>
</comment>
<proteinExistence type="predicted"/>
<name>A0A4S4LL42_9AGAM</name>
<accession>A0A4S4LL42</accession>
<keyword evidence="1" id="KW-0812">Transmembrane</keyword>
<dbReference type="EMBL" id="SGPL01000442">
    <property type="protein sequence ID" value="THH12605.1"/>
    <property type="molecule type" value="Genomic_DNA"/>
</dbReference>
<feature type="transmembrane region" description="Helical" evidence="1">
    <location>
        <begin position="63"/>
        <end position="83"/>
    </location>
</feature>
<evidence type="ECO:0000313" key="2">
    <source>
        <dbReference type="EMBL" id="THH12605.1"/>
    </source>
</evidence>
<evidence type="ECO:0000256" key="1">
    <source>
        <dbReference type="SAM" id="Phobius"/>
    </source>
</evidence>
<keyword evidence="1" id="KW-0472">Membrane</keyword>
<gene>
    <name evidence="2" type="ORF">EW146_g7540</name>
</gene>
<keyword evidence="1" id="KW-1133">Transmembrane helix</keyword>
<feature type="transmembrane region" description="Helical" evidence="1">
    <location>
        <begin position="36"/>
        <end position="57"/>
    </location>
</feature>
<organism evidence="2 3">
    <name type="scientific">Bondarzewia mesenterica</name>
    <dbReference type="NCBI Taxonomy" id="1095465"/>
    <lineage>
        <taxon>Eukaryota</taxon>
        <taxon>Fungi</taxon>
        <taxon>Dikarya</taxon>
        <taxon>Basidiomycota</taxon>
        <taxon>Agaricomycotina</taxon>
        <taxon>Agaricomycetes</taxon>
        <taxon>Russulales</taxon>
        <taxon>Bondarzewiaceae</taxon>
        <taxon>Bondarzewia</taxon>
    </lineage>
</organism>
<sequence length="85" mass="9222">MAALYIMIVLCTVAALIATATLITTITLITVVHIIMIVSIINAISSIDLLFISIFGFIFPNGILIHAISFILSTLNIMAIITIRY</sequence>